<dbReference type="GO" id="GO:0005737">
    <property type="term" value="C:cytoplasm"/>
    <property type="evidence" value="ECO:0007669"/>
    <property type="project" value="TreeGrafter"/>
</dbReference>
<reference evidence="15" key="1">
    <citation type="journal article" date="2012" name="Science">
        <title>The Paleozoic origin of enzymatic lignin decomposition reconstructed from 31 fungal genomes.</title>
        <authorList>
            <person name="Floudas D."/>
            <person name="Binder M."/>
            <person name="Riley R."/>
            <person name="Barry K."/>
            <person name="Blanchette R.A."/>
            <person name="Henrissat B."/>
            <person name="Martinez A.T."/>
            <person name="Otillar R."/>
            <person name="Spatafora J.W."/>
            <person name="Yadav J.S."/>
            <person name="Aerts A."/>
            <person name="Benoit I."/>
            <person name="Boyd A."/>
            <person name="Carlson A."/>
            <person name="Copeland A."/>
            <person name="Coutinho P.M."/>
            <person name="de Vries R.P."/>
            <person name="Ferreira P."/>
            <person name="Findley K."/>
            <person name="Foster B."/>
            <person name="Gaskell J."/>
            <person name="Glotzer D."/>
            <person name="Gorecki P."/>
            <person name="Heitman J."/>
            <person name="Hesse C."/>
            <person name="Hori C."/>
            <person name="Igarashi K."/>
            <person name="Jurgens J.A."/>
            <person name="Kallen N."/>
            <person name="Kersten P."/>
            <person name="Kohler A."/>
            <person name="Kuees U."/>
            <person name="Kumar T.K.A."/>
            <person name="Kuo A."/>
            <person name="LaButti K."/>
            <person name="Larrondo L.F."/>
            <person name="Lindquist E."/>
            <person name="Ling A."/>
            <person name="Lombard V."/>
            <person name="Lucas S."/>
            <person name="Lundell T."/>
            <person name="Martin R."/>
            <person name="McLaughlin D.J."/>
            <person name="Morgenstern I."/>
            <person name="Morin E."/>
            <person name="Murat C."/>
            <person name="Nagy L.G."/>
            <person name="Nolan M."/>
            <person name="Ohm R.A."/>
            <person name="Patyshakuliyeva A."/>
            <person name="Rokas A."/>
            <person name="Ruiz-Duenas F.J."/>
            <person name="Sabat G."/>
            <person name="Salamov A."/>
            <person name="Samejima M."/>
            <person name="Schmutz J."/>
            <person name="Slot J.C."/>
            <person name="St John F."/>
            <person name="Stenlid J."/>
            <person name="Sun H."/>
            <person name="Sun S."/>
            <person name="Syed K."/>
            <person name="Tsang A."/>
            <person name="Wiebenga A."/>
            <person name="Young D."/>
            <person name="Pisabarro A."/>
            <person name="Eastwood D.C."/>
            <person name="Martin F."/>
            <person name="Cullen D."/>
            <person name="Grigoriev I.V."/>
            <person name="Hibbett D.S."/>
        </authorList>
    </citation>
    <scope>NUCLEOTIDE SEQUENCE [LARGE SCALE GENOMIC DNA]</scope>
    <source>
        <strain evidence="15">TFB10046</strain>
    </source>
</reference>
<dbReference type="OMA" id="HATMDWS"/>
<dbReference type="InterPro" id="IPR011009">
    <property type="entry name" value="Kinase-like_dom_sf"/>
</dbReference>
<evidence type="ECO:0000256" key="7">
    <source>
        <dbReference type="ARBA" id="ARBA00022840"/>
    </source>
</evidence>
<feature type="domain" description="KA1" evidence="13">
    <location>
        <begin position="1014"/>
        <end position="1063"/>
    </location>
</feature>
<dbReference type="Gene3D" id="3.30.310.80">
    <property type="entry name" value="Kinase associated domain 1, KA1"/>
    <property type="match status" value="1"/>
</dbReference>
<dbReference type="FunCoup" id="J0D9I0">
    <property type="interactions" value="20"/>
</dbReference>
<evidence type="ECO:0000313" key="14">
    <source>
        <dbReference type="EMBL" id="EJD36446.1"/>
    </source>
</evidence>
<comment type="similarity">
    <text evidence="1">Belongs to the protein kinase superfamily. CAMK Ser/Thr protein kinase family. NIM1 subfamily.</text>
</comment>
<dbReference type="OrthoDB" id="193931at2759"/>
<evidence type="ECO:0000256" key="10">
    <source>
        <dbReference type="PROSITE-ProRule" id="PRU10141"/>
    </source>
</evidence>
<dbReference type="PANTHER" id="PTHR24346">
    <property type="entry name" value="MAP/MICROTUBULE AFFINITY-REGULATING KINASE"/>
    <property type="match status" value="1"/>
</dbReference>
<feature type="region of interest" description="Disordered" evidence="11">
    <location>
        <begin position="427"/>
        <end position="470"/>
    </location>
</feature>
<dbReference type="InParanoid" id="J0D9I0"/>
<feature type="compositionally biased region" description="Polar residues" evidence="11">
    <location>
        <begin position="499"/>
        <end position="513"/>
    </location>
</feature>
<dbReference type="AlphaFoldDB" id="J0D9I0"/>
<evidence type="ECO:0000256" key="5">
    <source>
        <dbReference type="ARBA" id="ARBA00022741"/>
    </source>
</evidence>
<dbReference type="GO" id="GO:0005524">
    <property type="term" value="F:ATP binding"/>
    <property type="evidence" value="ECO:0007669"/>
    <property type="project" value="UniProtKB-UniRule"/>
</dbReference>
<gene>
    <name evidence="14" type="ORF">AURDEDRAFT_117094</name>
</gene>
<dbReference type="Proteomes" id="UP000006514">
    <property type="component" value="Unassembled WGS sequence"/>
</dbReference>
<dbReference type="GO" id="GO:0106310">
    <property type="term" value="F:protein serine kinase activity"/>
    <property type="evidence" value="ECO:0007669"/>
    <property type="project" value="RHEA"/>
</dbReference>
<dbReference type="PROSITE" id="PS00108">
    <property type="entry name" value="PROTEIN_KINASE_ST"/>
    <property type="match status" value="1"/>
</dbReference>
<feature type="compositionally biased region" description="Low complexity" evidence="11">
    <location>
        <begin position="583"/>
        <end position="595"/>
    </location>
</feature>
<name>J0D9I0_AURST</name>
<proteinExistence type="inferred from homology"/>
<dbReference type="InterPro" id="IPR028375">
    <property type="entry name" value="KA1/Ssp2_C"/>
</dbReference>
<keyword evidence="5 10" id="KW-0547">Nucleotide-binding</keyword>
<dbReference type="PROSITE" id="PS50032">
    <property type="entry name" value="KA1"/>
    <property type="match status" value="1"/>
</dbReference>
<evidence type="ECO:0000313" key="15">
    <source>
        <dbReference type="Proteomes" id="UP000006514"/>
    </source>
</evidence>
<feature type="compositionally biased region" description="Basic residues" evidence="11">
    <location>
        <begin position="905"/>
        <end position="922"/>
    </location>
</feature>
<evidence type="ECO:0000256" key="6">
    <source>
        <dbReference type="ARBA" id="ARBA00022777"/>
    </source>
</evidence>
<dbReference type="KEGG" id="adl:AURDEDRAFT_117094"/>
<organism evidence="14 15">
    <name type="scientific">Auricularia subglabra (strain TFB-10046 / SS5)</name>
    <name type="common">White-rot fungus</name>
    <name type="synonym">Auricularia delicata (strain TFB10046)</name>
    <dbReference type="NCBI Taxonomy" id="717982"/>
    <lineage>
        <taxon>Eukaryota</taxon>
        <taxon>Fungi</taxon>
        <taxon>Dikarya</taxon>
        <taxon>Basidiomycota</taxon>
        <taxon>Agaricomycotina</taxon>
        <taxon>Agaricomycetes</taxon>
        <taxon>Auriculariales</taxon>
        <taxon>Auriculariaceae</taxon>
        <taxon>Auricularia</taxon>
    </lineage>
</organism>
<feature type="compositionally biased region" description="Low complexity" evidence="11">
    <location>
        <begin position="447"/>
        <end position="456"/>
    </location>
</feature>
<keyword evidence="6 14" id="KW-0418">Kinase</keyword>
<protein>
    <recommendedName>
        <fullName evidence="2">non-specific serine/threonine protein kinase</fullName>
        <ecNumber evidence="2">2.7.11.1</ecNumber>
    </recommendedName>
</protein>
<feature type="compositionally biased region" description="Low complexity" evidence="11">
    <location>
        <begin position="653"/>
        <end position="675"/>
    </location>
</feature>
<comment type="catalytic activity">
    <reaction evidence="9">
        <text>L-seryl-[protein] + ATP = O-phospho-L-seryl-[protein] + ADP + H(+)</text>
        <dbReference type="Rhea" id="RHEA:17989"/>
        <dbReference type="Rhea" id="RHEA-COMP:9863"/>
        <dbReference type="Rhea" id="RHEA-COMP:11604"/>
        <dbReference type="ChEBI" id="CHEBI:15378"/>
        <dbReference type="ChEBI" id="CHEBI:29999"/>
        <dbReference type="ChEBI" id="CHEBI:30616"/>
        <dbReference type="ChEBI" id="CHEBI:83421"/>
        <dbReference type="ChEBI" id="CHEBI:456216"/>
        <dbReference type="EC" id="2.7.11.1"/>
    </reaction>
</comment>
<evidence type="ECO:0000259" key="12">
    <source>
        <dbReference type="PROSITE" id="PS50011"/>
    </source>
</evidence>
<feature type="compositionally biased region" description="Pro residues" evidence="11">
    <location>
        <begin position="924"/>
        <end position="935"/>
    </location>
</feature>
<evidence type="ECO:0000256" key="11">
    <source>
        <dbReference type="SAM" id="MobiDB-lite"/>
    </source>
</evidence>
<evidence type="ECO:0000256" key="1">
    <source>
        <dbReference type="ARBA" id="ARBA00010791"/>
    </source>
</evidence>
<feature type="region of interest" description="Disordered" evidence="11">
    <location>
        <begin position="1"/>
        <end position="26"/>
    </location>
</feature>
<dbReference type="PROSITE" id="PS00107">
    <property type="entry name" value="PROTEIN_KINASE_ATP"/>
    <property type="match status" value="1"/>
</dbReference>
<keyword evidence="3" id="KW-0723">Serine/threonine-protein kinase</keyword>
<feature type="compositionally biased region" description="Low complexity" evidence="11">
    <location>
        <begin position="951"/>
        <end position="964"/>
    </location>
</feature>
<evidence type="ECO:0000256" key="4">
    <source>
        <dbReference type="ARBA" id="ARBA00022679"/>
    </source>
</evidence>
<accession>J0D9I0</accession>
<evidence type="ECO:0000256" key="3">
    <source>
        <dbReference type="ARBA" id="ARBA00022527"/>
    </source>
</evidence>
<evidence type="ECO:0000256" key="8">
    <source>
        <dbReference type="ARBA" id="ARBA00047899"/>
    </source>
</evidence>
<feature type="compositionally biased region" description="Basic and acidic residues" evidence="11">
    <location>
        <begin position="936"/>
        <end position="947"/>
    </location>
</feature>
<dbReference type="FunFam" id="1.10.510.10:FF:000571">
    <property type="entry name" value="Maternal embryonic leucine zipper kinase"/>
    <property type="match status" value="1"/>
</dbReference>
<dbReference type="InterPro" id="IPR000719">
    <property type="entry name" value="Prot_kinase_dom"/>
</dbReference>
<dbReference type="InterPro" id="IPR001772">
    <property type="entry name" value="KA1_dom"/>
</dbReference>
<dbReference type="Pfam" id="PF02149">
    <property type="entry name" value="KA1"/>
    <property type="match status" value="1"/>
</dbReference>
<dbReference type="SMART" id="SM00220">
    <property type="entry name" value="S_TKc"/>
    <property type="match status" value="1"/>
</dbReference>
<dbReference type="InterPro" id="IPR017441">
    <property type="entry name" value="Protein_kinase_ATP_BS"/>
</dbReference>
<dbReference type="PROSITE" id="PS50011">
    <property type="entry name" value="PROTEIN_KINASE_DOM"/>
    <property type="match status" value="1"/>
</dbReference>
<evidence type="ECO:0000256" key="2">
    <source>
        <dbReference type="ARBA" id="ARBA00012513"/>
    </source>
</evidence>
<dbReference type="EC" id="2.7.11.1" evidence="2"/>
<feature type="compositionally biased region" description="Basic and acidic residues" evidence="11">
    <location>
        <begin position="515"/>
        <end position="533"/>
    </location>
</feature>
<dbReference type="Gene3D" id="1.10.510.10">
    <property type="entry name" value="Transferase(Phosphotransferase) domain 1"/>
    <property type="match status" value="1"/>
</dbReference>
<feature type="binding site" evidence="10">
    <location>
        <position position="65"/>
    </location>
    <ligand>
        <name>ATP</name>
        <dbReference type="ChEBI" id="CHEBI:30616"/>
    </ligand>
</feature>
<keyword evidence="7 10" id="KW-0067">ATP-binding</keyword>
<comment type="catalytic activity">
    <reaction evidence="8">
        <text>L-threonyl-[protein] + ATP = O-phospho-L-threonyl-[protein] + ADP + H(+)</text>
        <dbReference type="Rhea" id="RHEA:46608"/>
        <dbReference type="Rhea" id="RHEA-COMP:11060"/>
        <dbReference type="Rhea" id="RHEA-COMP:11605"/>
        <dbReference type="ChEBI" id="CHEBI:15378"/>
        <dbReference type="ChEBI" id="CHEBI:30013"/>
        <dbReference type="ChEBI" id="CHEBI:30616"/>
        <dbReference type="ChEBI" id="CHEBI:61977"/>
        <dbReference type="ChEBI" id="CHEBI:456216"/>
        <dbReference type="EC" id="2.7.11.1"/>
    </reaction>
</comment>
<dbReference type="CDD" id="cd14077">
    <property type="entry name" value="STKc_Kin1_2"/>
    <property type="match status" value="1"/>
</dbReference>
<feature type="region of interest" description="Disordered" evidence="11">
    <location>
        <begin position="68"/>
        <end position="88"/>
    </location>
</feature>
<dbReference type="eggNOG" id="KOG0583">
    <property type="taxonomic scope" value="Eukaryota"/>
</dbReference>
<dbReference type="GO" id="GO:0004674">
    <property type="term" value="F:protein serine/threonine kinase activity"/>
    <property type="evidence" value="ECO:0007669"/>
    <property type="project" value="UniProtKB-KW"/>
</dbReference>
<keyword evidence="15" id="KW-1185">Reference proteome</keyword>
<dbReference type="SUPFAM" id="SSF56112">
    <property type="entry name" value="Protein kinase-like (PK-like)"/>
    <property type="match status" value="1"/>
</dbReference>
<feature type="region of interest" description="Disordered" evidence="11">
    <location>
        <begin position="890"/>
        <end position="985"/>
    </location>
</feature>
<dbReference type="Pfam" id="PF00069">
    <property type="entry name" value="Pkinase"/>
    <property type="match status" value="1"/>
</dbReference>
<dbReference type="InterPro" id="IPR008271">
    <property type="entry name" value="Ser/Thr_kinase_AS"/>
</dbReference>
<dbReference type="SUPFAM" id="SSF103243">
    <property type="entry name" value="KA1-like"/>
    <property type="match status" value="1"/>
</dbReference>
<feature type="domain" description="Protein kinase" evidence="12">
    <location>
        <begin position="36"/>
        <end position="303"/>
    </location>
</feature>
<feature type="region of interest" description="Disordered" evidence="11">
    <location>
        <begin position="394"/>
        <end position="415"/>
    </location>
</feature>
<dbReference type="GO" id="GO:0035556">
    <property type="term" value="P:intracellular signal transduction"/>
    <property type="evidence" value="ECO:0007669"/>
    <property type="project" value="TreeGrafter"/>
</dbReference>
<dbReference type="EMBL" id="JH687861">
    <property type="protein sequence ID" value="EJD36446.1"/>
    <property type="molecule type" value="Genomic_DNA"/>
</dbReference>
<feature type="region of interest" description="Disordered" evidence="11">
    <location>
        <begin position="492"/>
        <end position="757"/>
    </location>
</feature>
<dbReference type="GO" id="GO:0000226">
    <property type="term" value="P:microtubule cytoskeleton organization"/>
    <property type="evidence" value="ECO:0007669"/>
    <property type="project" value="TreeGrafter"/>
</dbReference>
<sequence length="1063" mass="112749">MSSTTTTAREQPARASVDAGSQDQRQSSRVRLIGDYALGKTLGAGSMGKVKLAHHIVTGERVAIKIVPRAPPPDPHATGPEAAKQAAKDANKELRTVREAAMAMLVQHPYICGMREMLVQPGQYLMVLEYVAGGQMLDYIIAHGRLRERVARKFARQIGSALAYCHANSIVHRDLKIENILIAHSGDIKLIDFGLSNLYNPASHLSTFAGSLYFAAPELLNAKPYTGPEVDVWSFGVVLYVLVCGRVPFDDQSMPALHAKIKRGVVEYPPWLSADCKSLLSRMLVTIPAQRAALTEVLNHPWMNLGYTSTPNTHVPPRTPLRADELDPAVIRGMSGFEFGSDAEITQKLRDLLNSDAYQRACARHTRGTTSASTFATTLGSTSSVDVAMSSASSVVSHPSNGSTGGTTKGSRRFSGLNFDHYRRKLFSSASSGPNKDPGSNPPPSALPASMSSSSLVGTDGNPLDALDPTRGFHPLISVYFMVREKLERERLAREQEANPQPATHSHSRQATGDSVHETPSDTTLRKGQDEQAKSPQTQTERTPAPPKEKERLRVPPSIAPPQPMRLGGAEHAVVSGPPSAPPSAATPASPAPRARMADVPVSPLSPIPPTKEDAAAAVKPPPASAHRRSVSVQKPLPTPSSQHNPPPPPQQPASAPASRISPSPSAPASRIVPSPSMPQTRKTSSPVPGMAGGATTGSAFARRFGSITGSTRRRTSSLVGAPPATERPERVARNSLAEGEVLSDSEGPAGVGRWGTIGRRWKGARVSGAGANANAGPSEARPTTAGVAGPVGVVDEEEEEVAVASVGGDHERAVRRRSTMHEQANARESGAVGTAGGVGASEFKAVPLKGSFSVATTSTKGATALRSDVRRTLTRMGIAFREISGGFECAHEPSIVPGSSSKMRPLRKKTSKLSIGSKKKPPQSQPAPPTPVPPPKDELKVDEQHQNGDASVSSSLVHLAATAREASERPGTGHGSGRTPSPVAVKVAQPPSTPIRRDFAQGNVNAPPAEWFDKSSPLGVRFEIHIVKVPILPLHGIQFRRVAGDGWQYQMLARRVLTELKL</sequence>
<dbReference type="PANTHER" id="PTHR24346:SF82">
    <property type="entry name" value="KP78A-RELATED"/>
    <property type="match status" value="1"/>
</dbReference>
<keyword evidence="4" id="KW-0808">Transferase</keyword>
<evidence type="ECO:0000256" key="9">
    <source>
        <dbReference type="ARBA" id="ARBA00048679"/>
    </source>
</evidence>
<evidence type="ECO:0000259" key="13">
    <source>
        <dbReference type="PROSITE" id="PS50032"/>
    </source>
</evidence>
<feature type="compositionally biased region" description="Polar residues" evidence="11">
    <location>
        <begin position="678"/>
        <end position="687"/>
    </location>
</feature>